<accession>A0A556AB69</accession>
<evidence type="ECO:0000313" key="2">
    <source>
        <dbReference type="EMBL" id="TSH90128.1"/>
    </source>
</evidence>
<evidence type="ECO:0000256" key="1">
    <source>
        <dbReference type="SAM" id="MobiDB-lite"/>
    </source>
</evidence>
<feature type="compositionally biased region" description="Basic and acidic residues" evidence="1">
    <location>
        <begin position="33"/>
        <end position="63"/>
    </location>
</feature>
<evidence type="ECO:0000313" key="3">
    <source>
        <dbReference type="Proteomes" id="UP000318405"/>
    </source>
</evidence>
<name>A0A556AB69_9BURK</name>
<dbReference type="EMBL" id="VLTJ01000039">
    <property type="protein sequence ID" value="TSH90128.1"/>
    <property type="molecule type" value="Genomic_DNA"/>
</dbReference>
<feature type="compositionally biased region" description="Basic and acidic residues" evidence="1">
    <location>
        <begin position="77"/>
        <end position="91"/>
    </location>
</feature>
<dbReference type="Proteomes" id="UP000318405">
    <property type="component" value="Unassembled WGS sequence"/>
</dbReference>
<comment type="caution">
    <text evidence="2">The sequence shown here is derived from an EMBL/GenBank/DDBJ whole genome shotgun (WGS) entry which is preliminary data.</text>
</comment>
<feature type="region of interest" description="Disordered" evidence="1">
    <location>
        <begin position="33"/>
        <end position="91"/>
    </location>
</feature>
<proteinExistence type="predicted"/>
<sequence>MFRSPSHLATHTLNRFHHRLAAVRRAEPAVRFGVKPDDDLGDRPDEFPALRRRDEATPPRPGEEIQPPQPSHVPLPRHRDGVSRPERETRA</sequence>
<dbReference type="AlphaFoldDB" id="A0A556AB69"/>
<organism evidence="2 3">
    <name type="scientific">Verticiella sediminum</name>
    <dbReference type="NCBI Taxonomy" id="1247510"/>
    <lineage>
        <taxon>Bacteria</taxon>
        <taxon>Pseudomonadati</taxon>
        <taxon>Pseudomonadota</taxon>
        <taxon>Betaproteobacteria</taxon>
        <taxon>Burkholderiales</taxon>
        <taxon>Alcaligenaceae</taxon>
        <taxon>Verticiella</taxon>
    </lineage>
</organism>
<reference evidence="2 3" key="1">
    <citation type="submission" date="2019-07" db="EMBL/GenBank/DDBJ databases">
        <title>Qingshengfaniella alkalisoli gen. nov., sp. nov., isolated from saline soil.</title>
        <authorList>
            <person name="Xu L."/>
            <person name="Huang X.-X."/>
            <person name="Sun J.-Q."/>
        </authorList>
    </citation>
    <scope>NUCLEOTIDE SEQUENCE [LARGE SCALE GENOMIC DNA]</scope>
    <source>
        <strain evidence="2 3">DSM 27279</strain>
    </source>
</reference>
<keyword evidence="3" id="KW-1185">Reference proteome</keyword>
<gene>
    <name evidence="2" type="ORF">FOZ76_19995</name>
</gene>
<dbReference type="RefSeq" id="WP_143950042.1">
    <property type="nucleotide sequence ID" value="NZ_BAABMB010000003.1"/>
</dbReference>
<protein>
    <submittedName>
        <fullName evidence="2">Uncharacterized protein</fullName>
    </submittedName>
</protein>